<dbReference type="EC" id="2.7.11.1" evidence="1"/>
<feature type="region of interest" description="Disordered" evidence="8">
    <location>
        <begin position="278"/>
        <end position="356"/>
    </location>
</feature>
<keyword evidence="4 7" id="KW-0547">Nucleotide-binding</keyword>
<accession>A0A345XY31</accession>
<evidence type="ECO:0000256" key="4">
    <source>
        <dbReference type="ARBA" id="ARBA00022741"/>
    </source>
</evidence>
<keyword evidence="9" id="KW-0472">Membrane</keyword>
<dbReference type="PROSITE" id="PS00108">
    <property type="entry name" value="PROTEIN_KINASE_ST"/>
    <property type="match status" value="1"/>
</dbReference>
<evidence type="ECO:0000256" key="2">
    <source>
        <dbReference type="ARBA" id="ARBA00022527"/>
    </source>
</evidence>
<reference evidence="11 12" key="1">
    <citation type="submission" date="2018-07" db="EMBL/GenBank/DDBJ databases">
        <title>Draft genome of the type strain Streptomyces armeniacus ATCC 15676.</title>
        <authorList>
            <person name="Labana P."/>
            <person name="Gosse J.T."/>
            <person name="Boddy C.N."/>
        </authorList>
    </citation>
    <scope>NUCLEOTIDE SEQUENCE [LARGE SCALE GENOMIC DNA]</scope>
    <source>
        <strain evidence="11 12">ATCC 15676</strain>
    </source>
</reference>
<dbReference type="Pfam" id="PF00069">
    <property type="entry name" value="Pkinase"/>
    <property type="match status" value="1"/>
</dbReference>
<evidence type="ECO:0000256" key="9">
    <source>
        <dbReference type="SAM" id="Phobius"/>
    </source>
</evidence>
<feature type="domain" description="Protein kinase" evidence="10">
    <location>
        <begin position="15"/>
        <end position="270"/>
    </location>
</feature>
<protein>
    <recommendedName>
        <fullName evidence="1">non-specific serine/threonine protein kinase</fullName>
        <ecNumber evidence="1">2.7.11.1</ecNumber>
    </recommendedName>
</protein>
<dbReference type="KEGG" id="sarm:DVA86_32205"/>
<keyword evidence="6 7" id="KW-0067">ATP-binding</keyword>
<feature type="compositionally biased region" description="Gly residues" evidence="8">
    <location>
        <begin position="397"/>
        <end position="409"/>
    </location>
</feature>
<name>A0A345XY31_9ACTN</name>
<proteinExistence type="predicted"/>
<dbReference type="PANTHER" id="PTHR43289:SF6">
    <property type="entry name" value="SERINE_THREONINE-PROTEIN KINASE NEKL-3"/>
    <property type="match status" value="1"/>
</dbReference>
<dbReference type="Gene3D" id="1.10.510.10">
    <property type="entry name" value="Transferase(Phosphotransferase) domain 1"/>
    <property type="match status" value="1"/>
</dbReference>
<dbReference type="CDD" id="cd14014">
    <property type="entry name" value="STKc_PknB_like"/>
    <property type="match status" value="1"/>
</dbReference>
<dbReference type="PROSITE" id="PS50011">
    <property type="entry name" value="PROTEIN_KINASE_DOM"/>
    <property type="match status" value="1"/>
</dbReference>
<organism evidence="11 12">
    <name type="scientific">Streptomyces armeniacus</name>
    <dbReference type="NCBI Taxonomy" id="83291"/>
    <lineage>
        <taxon>Bacteria</taxon>
        <taxon>Bacillati</taxon>
        <taxon>Actinomycetota</taxon>
        <taxon>Actinomycetes</taxon>
        <taxon>Kitasatosporales</taxon>
        <taxon>Streptomycetaceae</taxon>
        <taxon>Streptomyces</taxon>
    </lineage>
</organism>
<evidence type="ECO:0000256" key="1">
    <source>
        <dbReference type="ARBA" id="ARBA00012513"/>
    </source>
</evidence>
<feature type="binding site" evidence="7">
    <location>
        <position position="44"/>
    </location>
    <ligand>
        <name>ATP</name>
        <dbReference type="ChEBI" id="CHEBI:30616"/>
    </ligand>
</feature>
<evidence type="ECO:0000256" key="3">
    <source>
        <dbReference type="ARBA" id="ARBA00022679"/>
    </source>
</evidence>
<evidence type="ECO:0000313" key="12">
    <source>
        <dbReference type="Proteomes" id="UP000254425"/>
    </source>
</evidence>
<dbReference type="InterPro" id="IPR011009">
    <property type="entry name" value="Kinase-like_dom_sf"/>
</dbReference>
<dbReference type="SUPFAM" id="SSF56112">
    <property type="entry name" value="Protein kinase-like (PK-like)"/>
    <property type="match status" value="1"/>
</dbReference>
<evidence type="ECO:0000256" key="8">
    <source>
        <dbReference type="SAM" id="MobiDB-lite"/>
    </source>
</evidence>
<keyword evidence="9" id="KW-1133">Transmembrane helix</keyword>
<dbReference type="InterPro" id="IPR017441">
    <property type="entry name" value="Protein_kinase_ATP_BS"/>
</dbReference>
<feature type="transmembrane region" description="Helical" evidence="9">
    <location>
        <begin position="372"/>
        <end position="394"/>
    </location>
</feature>
<dbReference type="SMART" id="SM00220">
    <property type="entry name" value="S_TKc"/>
    <property type="match status" value="1"/>
</dbReference>
<dbReference type="GO" id="GO:0004674">
    <property type="term" value="F:protein serine/threonine kinase activity"/>
    <property type="evidence" value="ECO:0007669"/>
    <property type="project" value="UniProtKB-KW"/>
</dbReference>
<keyword evidence="2 11" id="KW-0723">Serine/threonine-protein kinase</keyword>
<evidence type="ECO:0000256" key="5">
    <source>
        <dbReference type="ARBA" id="ARBA00022777"/>
    </source>
</evidence>
<dbReference type="InterPro" id="IPR008271">
    <property type="entry name" value="Ser/Thr_kinase_AS"/>
</dbReference>
<keyword evidence="3" id="KW-0808">Transferase</keyword>
<dbReference type="EMBL" id="CP031320">
    <property type="protein sequence ID" value="AXK36547.1"/>
    <property type="molecule type" value="Genomic_DNA"/>
</dbReference>
<dbReference type="AlphaFoldDB" id="A0A345XY31"/>
<dbReference type="InterPro" id="IPR000719">
    <property type="entry name" value="Prot_kinase_dom"/>
</dbReference>
<evidence type="ECO:0000256" key="7">
    <source>
        <dbReference type="PROSITE-ProRule" id="PRU10141"/>
    </source>
</evidence>
<feature type="region of interest" description="Disordered" evidence="8">
    <location>
        <begin position="397"/>
        <end position="468"/>
    </location>
</feature>
<evidence type="ECO:0000256" key="6">
    <source>
        <dbReference type="ARBA" id="ARBA00022840"/>
    </source>
</evidence>
<feature type="compositionally biased region" description="Low complexity" evidence="8">
    <location>
        <begin position="331"/>
        <end position="342"/>
    </location>
</feature>
<evidence type="ECO:0000313" key="11">
    <source>
        <dbReference type="EMBL" id="AXK36547.1"/>
    </source>
</evidence>
<gene>
    <name evidence="11" type="ORF">DVA86_32205</name>
</gene>
<dbReference type="GO" id="GO:0005524">
    <property type="term" value="F:ATP binding"/>
    <property type="evidence" value="ECO:0007669"/>
    <property type="project" value="UniProtKB-UniRule"/>
</dbReference>
<evidence type="ECO:0000259" key="10">
    <source>
        <dbReference type="PROSITE" id="PS50011"/>
    </source>
</evidence>
<dbReference type="Proteomes" id="UP000254425">
    <property type="component" value="Chromosome"/>
</dbReference>
<dbReference type="PANTHER" id="PTHR43289">
    <property type="entry name" value="MITOGEN-ACTIVATED PROTEIN KINASE KINASE KINASE 20-RELATED"/>
    <property type="match status" value="1"/>
</dbReference>
<keyword evidence="9" id="KW-0812">Transmembrane</keyword>
<feature type="compositionally biased region" description="Gly residues" evidence="8">
    <location>
        <begin position="343"/>
        <end position="353"/>
    </location>
</feature>
<sequence>MGQDVEDGRLVGGRYRLEGVLGRGGMGTVWRGRDETLGRTVAVKELRFPSSIDDEEKQRLIMRTLREAKAIARIRSGSAITVYDVVDEDDRPWIVMELIEGRSLADTIRQDGPLSPRRTAEVGLAVLDVLRAAHREGILHRDVKPSNVLMEEGTGRVVLTDFGIAKVQGDPSITSTGMLVGAPSYISPERARGNPPGPPADMWSLGGLLYAAVEGRPPYDKGSAISTLTAVMTEPLPPLERAGALSEVIFGLLEKDPEKRLDVAGARVLLEMAAAVSDGMDTTGGGATPADVTRSAAGMPPVPPPGGSGSEPRTPPVRTASGLPPIPSLNPPGGRAGSAASGTGAGSGAGNGPGSWPAARQGFGGLGSRRTLAIIAAVVVLLVILGVVVANAVGSDGGGSAAGSDGGTGQQEQQGDKTGQDDGDDEAAEPSSKPEPDNGGKDDGKGEDKGEDGGKDKGKQDGALPDGYRRVADGRFHFSMAMPQDFKRTGTAGAGSGAKYGWPGGGYPKLQVDYNDSPLADAVLAWKGLEPAVRKSSPGYKLLDLQKVKWRGYPTVADWSFLRNEGDQRVRVLNRGFKVDDKRGYAIMVTCKADEWTGEQCRTLRQTAFKTFKPQ</sequence>
<feature type="compositionally biased region" description="Basic and acidic residues" evidence="8">
    <location>
        <begin position="432"/>
        <end position="460"/>
    </location>
</feature>
<dbReference type="RefSeq" id="WP_208883530.1">
    <property type="nucleotide sequence ID" value="NZ_CP031320.1"/>
</dbReference>
<dbReference type="Gene3D" id="3.30.200.20">
    <property type="entry name" value="Phosphorylase Kinase, domain 1"/>
    <property type="match status" value="1"/>
</dbReference>
<dbReference type="PROSITE" id="PS00107">
    <property type="entry name" value="PROTEIN_KINASE_ATP"/>
    <property type="match status" value="1"/>
</dbReference>
<keyword evidence="12" id="KW-1185">Reference proteome</keyword>
<keyword evidence="5 11" id="KW-0418">Kinase</keyword>